<accession>A0A6V8NY38</accession>
<protein>
    <submittedName>
        <fullName evidence="1">Uncharacterized protein</fullName>
    </submittedName>
</protein>
<sequence length="246" mass="29324">MKPHRNRGLFSNYYLDELLSREEDFRVSRPELKETFQAIRSVWDKDRLSSLNEPQLRKHFLDKVFDSLGWTVDVEPPTPSGEWSRHPDYALFEDRESLSMTQKASKDEYFKKALCLGEAKRWGRPLDKKLKTEADPSEIQNPSLQMSRYLWLTGVKWGILTDGRYWRLYERETSKRLDIFYEIDLEDLIESGSEDDFKYFYLFFRRDAFPDFLEKVYQESVDYAQAVGEKLKENVYQALKTLAEGF</sequence>
<proteinExistence type="predicted"/>
<name>A0A6V8NY38_9ACTN</name>
<organism evidence="1 2">
    <name type="scientific">Candidatus Hakubella thermalkaliphila</name>
    <dbReference type="NCBI Taxonomy" id="2754717"/>
    <lineage>
        <taxon>Bacteria</taxon>
        <taxon>Bacillati</taxon>
        <taxon>Actinomycetota</taxon>
        <taxon>Actinomycetota incertae sedis</taxon>
        <taxon>Candidatus Hakubellales</taxon>
        <taxon>Candidatus Hakubellaceae</taxon>
        <taxon>Candidatus Hakubella</taxon>
    </lineage>
</organism>
<dbReference type="AlphaFoldDB" id="A0A6V8NY38"/>
<dbReference type="Proteomes" id="UP000585609">
    <property type="component" value="Unassembled WGS sequence"/>
</dbReference>
<evidence type="ECO:0000313" key="2">
    <source>
        <dbReference type="Proteomes" id="UP000585609"/>
    </source>
</evidence>
<evidence type="ECO:0000313" key="1">
    <source>
        <dbReference type="EMBL" id="GFP23456.1"/>
    </source>
</evidence>
<dbReference type="EMBL" id="BLRW01000114">
    <property type="protein sequence ID" value="GFP23456.1"/>
    <property type="molecule type" value="Genomic_DNA"/>
</dbReference>
<feature type="non-terminal residue" evidence="1">
    <location>
        <position position="246"/>
    </location>
</feature>
<gene>
    <name evidence="1" type="ORF">HKBW3S09_00923</name>
</gene>
<comment type="caution">
    <text evidence="1">The sequence shown here is derived from an EMBL/GenBank/DDBJ whole genome shotgun (WGS) entry which is preliminary data.</text>
</comment>
<reference evidence="1 2" key="1">
    <citation type="journal article" date="2020" name="Front. Microbiol.">
        <title>Single-cell genomics of novel Actinobacteria with the Wood-Ljungdahl pathway discovered in a serpentinizing system.</title>
        <authorList>
            <person name="Merino N."/>
            <person name="Kawai M."/>
            <person name="Boyd E.S."/>
            <person name="Colman D.R."/>
            <person name="McGlynn S.E."/>
            <person name="Nealson K.H."/>
            <person name="Kurokawa K."/>
            <person name="Hongoh Y."/>
        </authorList>
    </citation>
    <scope>NUCLEOTIDE SEQUENCE [LARGE SCALE GENOMIC DNA]</scope>
    <source>
        <strain evidence="1 2">S09_30</strain>
    </source>
</reference>